<dbReference type="AlphaFoldDB" id="A0A9N9K229"/>
<dbReference type="EMBL" id="CAJVPZ010079063">
    <property type="protein sequence ID" value="CAG8806702.1"/>
    <property type="molecule type" value="Genomic_DNA"/>
</dbReference>
<proteinExistence type="predicted"/>
<comment type="caution">
    <text evidence="1">The sequence shown here is derived from an EMBL/GenBank/DDBJ whole genome shotgun (WGS) entry which is preliminary data.</text>
</comment>
<accession>A0A9N9K229</accession>
<sequence length="52" mass="5934">KTLIWGAKNIYGKYTRWSVIVKITNDLFIKLEEDNIKVNCLVTDSASEFIAA</sequence>
<name>A0A9N9K229_9GLOM</name>
<evidence type="ECO:0000313" key="1">
    <source>
        <dbReference type="EMBL" id="CAG8806702.1"/>
    </source>
</evidence>
<protein>
    <submittedName>
        <fullName evidence="1">5345_t:CDS:1</fullName>
    </submittedName>
</protein>
<feature type="non-terminal residue" evidence="1">
    <location>
        <position position="1"/>
    </location>
</feature>
<evidence type="ECO:0000313" key="2">
    <source>
        <dbReference type="Proteomes" id="UP000789396"/>
    </source>
</evidence>
<dbReference type="Proteomes" id="UP000789396">
    <property type="component" value="Unassembled WGS sequence"/>
</dbReference>
<organism evidence="1 2">
    <name type="scientific">Racocetra fulgida</name>
    <dbReference type="NCBI Taxonomy" id="60492"/>
    <lineage>
        <taxon>Eukaryota</taxon>
        <taxon>Fungi</taxon>
        <taxon>Fungi incertae sedis</taxon>
        <taxon>Mucoromycota</taxon>
        <taxon>Glomeromycotina</taxon>
        <taxon>Glomeromycetes</taxon>
        <taxon>Diversisporales</taxon>
        <taxon>Gigasporaceae</taxon>
        <taxon>Racocetra</taxon>
    </lineage>
</organism>
<gene>
    <name evidence="1" type="ORF">RFULGI_LOCUS18306</name>
</gene>
<reference evidence="1" key="1">
    <citation type="submission" date="2021-06" db="EMBL/GenBank/DDBJ databases">
        <authorList>
            <person name="Kallberg Y."/>
            <person name="Tangrot J."/>
            <person name="Rosling A."/>
        </authorList>
    </citation>
    <scope>NUCLEOTIDE SEQUENCE</scope>
    <source>
        <strain evidence="1">IN212</strain>
    </source>
</reference>
<keyword evidence="2" id="KW-1185">Reference proteome</keyword>